<name>A0A1T4XVR9_9CLOT</name>
<dbReference type="Proteomes" id="UP000190105">
    <property type="component" value="Unassembled WGS sequence"/>
</dbReference>
<dbReference type="InterPro" id="IPR035906">
    <property type="entry name" value="MetI-like_sf"/>
</dbReference>
<comment type="subcellular location">
    <subcellularLocation>
        <location evidence="1 7">Cell membrane</location>
        <topology evidence="1 7">Multi-pass membrane protein</topology>
    </subcellularLocation>
</comment>
<dbReference type="RefSeq" id="WP_207651464.1">
    <property type="nucleotide sequence ID" value="NZ_FUYH01000014.1"/>
</dbReference>
<feature type="transmembrane region" description="Helical" evidence="7">
    <location>
        <begin position="114"/>
        <end position="134"/>
    </location>
</feature>
<reference evidence="10" key="1">
    <citation type="submission" date="2017-02" db="EMBL/GenBank/DDBJ databases">
        <authorList>
            <person name="Varghese N."/>
            <person name="Submissions S."/>
        </authorList>
    </citation>
    <scope>NUCLEOTIDE SEQUENCE [LARGE SCALE GENOMIC DNA]</scope>
    <source>
        <strain evidence="10">USBA 833</strain>
    </source>
</reference>
<dbReference type="Pfam" id="PF00528">
    <property type="entry name" value="BPD_transp_1"/>
    <property type="match status" value="1"/>
</dbReference>
<dbReference type="PROSITE" id="PS50928">
    <property type="entry name" value="ABC_TM1"/>
    <property type="match status" value="1"/>
</dbReference>
<keyword evidence="5 7" id="KW-1133">Transmembrane helix</keyword>
<keyword evidence="10" id="KW-1185">Reference proteome</keyword>
<evidence type="ECO:0000256" key="2">
    <source>
        <dbReference type="ARBA" id="ARBA00022448"/>
    </source>
</evidence>
<feature type="transmembrane region" description="Helical" evidence="7">
    <location>
        <begin position="146"/>
        <end position="165"/>
    </location>
</feature>
<keyword evidence="3" id="KW-1003">Cell membrane</keyword>
<sequence length="284" mass="32084">MKNVLMHKVDFKTKAGKVLMWIVLIFFLFYTLMPMVWLVISSLKTNTELMGSPFSLPSKLRFENYANAFKVSGLGILFLNSIIVSLGATFLNIMIASMASFVLSRFEFRFREAIFSLLVIGILVPINSLMVPYVKIINKLGIYDTRFALILVYSAISIPISTFIIRGFMKTIPVELEEAGTIDGCNFYQRFFKIIFPLSRTGIVTAATLQFLYCWNEFIYSMLLTSSQSVRTIQVGIRYFSNQFTTDYTSMYAAIVISIIPSLIGYITFQEQIISGLTSGAVKG</sequence>
<evidence type="ECO:0000256" key="6">
    <source>
        <dbReference type="ARBA" id="ARBA00023136"/>
    </source>
</evidence>
<evidence type="ECO:0000256" key="4">
    <source>
        <dbReference type="ARBA" id="ARBA00022692"/>
    </source>
</evidence>
<dbReference type="Gene3D" id="1.10.3720.10">
    <property type="entry name" value="MetI-like"/>
    <property type="match status" value="1"/>
</dbReference>
<evidence type="ECO:0000313" key="9">
    <source>
        <dbReference type="EMBL" id="SKA93636.1"/>
    </source>
</evidence>
<feature type="domain" description="ABC transmembrane type-1" evidence="8">
    <location>
        <begin position="78"/>
        <end position="269"/>
    </location>
</feature>
<dbReference type="EMBL" id="FUYH01000014">
    <property type="protein sequence ID" value="SKA93636.1"/>
    <property type="molecule type" value="Genomic_DNA"/>
</dbReference>
<keyword evidence="6 7" id="KW-0472">Membrane</keyword>
<keyword evidence="4 7" id="KW-0812">Transmembrane</keyword>
<evidence type="ECO:0000256" key="1">
    <source>
        <dbReference type="ARBA" id="ARBA00004651"/>
    </source>
</evidence>
<accession>A0A1T4XVR9</accession>
<dbReference type="SUPFAM" id="SSF161098">
    <property type="entry name" value="MetI-like"/>
    <property type="match status" value="1"/>
</dbReference>
<feature type="transmembrane region" description="Helical" evidence="7">
    <location>
        <begin position="194"/>
        <end position="213"/>
    </location>
</feature>
<comment type="similarity">
    <text evidence="7">Belongs to the binding-protein-dependent transport system permease family.</text>
</comment>
<evidence type="ECO:0000259" key="8">
    <source>
        <dbReference type="PROSITE" id="PS50928"/>
    </source>
</evidence>
<organism evidence="9 10">
    <name type="scientific">Caloramator quimbayensis</name>
    <dbReference type="NCBI Taxonomy" id="1147123"/>
    <lineage>
        <taxon>Bacteria</taxon>
        <taxon>Bacillati</taxon>
        <taxon>Bacillota</taxon>
        <taxon>Clostridia</taxon>
        <taxon>Eubacteriales</taxon>
        <taxon>Clostridiaceae</taxon>
        <taxon>Caloramator</taxon>
    </lineage>
</organism>
<evidence type="ECO:0000256" key="5">
    <source>
        <dbReference type="ARBA" id="ARBA00022989"/>
    </source>
</evidence>
<dbReference type="STRING" id="1147123.SAMN05443428_11451"/>
<proteinExistence type="inferred from homology"/>
<gene>
    <name evidence="9" type="ORF">SAMN05443428_11451</name>
</gene>
<dbReference type="GO" id="GO:0055085">
    <property type="term" value="P:transmembrane transport"/>
    <property type="evidence" value="ECO:0007669"/>
    <property type="project" value="InterPro"/>
</dbReference>
<dbReference type="AlphaFoldDB" id="A0A1T4XVR9"/>
<feature type="transmembrane region" description="Helical" evidence="7">
    <location>
        <begin position="76"/>
        <end position="102"/>
    </location>
</feature>
<evidence type="ECO:0000256" key="3">
    <source>
        <dbReference type="ARBA" id="ARBA00022475"/>
    </source>
</evidence>
<protein>
    <submittedName>
        <fullName evidence="9">Raffinose/stachyose/melibiose transport system permease protein</fullName>
    </submittedName>
</protein>
<dbReference type="CDD" id="cd06261">
    <property type="entry name" value="TM_PBP2"/>
    <property type="match status" value="1"/>
</dbReference>
<keyword evidence="2 7" id="KW-0813">Transport</keyword>
<dbReference type="GO" id="GO:0005886">
    <property type="term" value="C:plasma membrane"/>
    <property type="evidence" value="ECO:0007669"/>
    <property type="project" value="UniProtKB-SubCell"/>
</dbReference>
<dbReference type="PANTHER" id="PTHR43744:SF8">
    <property type="entry name" value="SN-GLYCEROL-3-PHOSPHATE TRANSPORT SYSTEM PERMEASE PROTEIN UGPE"/>
    <property type="match status" value="1"/>
</dbReference>
<feature type="transmembrane region" description="Helical" evidence="7">
    <location>
        <begin position="250"/>
        <end position="269"/>
    </location>
</feature>
<dbReference type="InterPro" id="IPR000515">
    <property type="entry name" value="MetI-like"/>
</dbReference>
<dbReference type="PANTHER" id="PTHR43744">
    <property type="entry name" value="ABC TRANSPORTER PERMEASE PROTEIN MG189-RELATED-RELATED"/>
    <property type="match status" value="1"/>
</dbReference>
<evidence type="ECO:0000313" key="10">
    <source>
        <dbReference type="Proteomes" id="UP000190105"/>
    </source>
</evidence>
<feature type="transmembrane region" description="Helical" evidence="7">
    <location>
        <begin position="21"/>
        <end position="40"/>
    </location>
</feature>
<evidence type="ECO:0000256" key="7">
    <source>
        <dbReference type="RuleBase" id="RU363032"/>
    </source>
</evidence>